<evidence type="ECO:0000313" key="3">
    <source>
        <dbReference type="EMBL" id="MDN3563053.1"/>
    </source>
</evidence>
<dbReference type="PANTHER" id="PTHR42928:SF5">
    <property type="entry name" value="BLR1237 PROTEIN"/>
    <property type="match status" value="1"/>
</dbReference>
<dbReference type="RefSeq" id="WP_290314784.1">
    <property type="nucleotide sequence ID" value="NZ_JAUFPN010000012.1"/>
</dbReference>
<evidence type="ECO:0000256" key="2">
    <source>
        <dbReference type="SAM" id="SignalP"/>
    </source>
</evidence>
<accession>A0ABT8A0P5</accession>
<dbReference type="Proteomes" id="UP001529369">
    <property type="component" value="Unassembled WGS sequence"/>
</dbReference>
<dbReference type="InterPro" id="IPR042100">
    <property type="entry name" value="Bug_dom1"/>
</dbReference>
<dbReference type="CDD" id="cd07012">
    <property type="entry name" value="PBP2_Bug_TTT"/>
    <property type="match status" value="1"/>
</dbReference>
<dbReference type="Gene3D" id="3.40.190.10">
    <property type="entry name" value="Periplasmic binding protein-like II"/>
    <property type="match status" value="1"/>
</dbReference>
<keyword evidence="2" id="KW-0732">Signal</keyword>
<name>A0ABT8A0P5_9PROT</name>
<dbReference type="Pfam" id="PF03401">
    <property type="entry name" value="TctC"/>
    <property type="match status" value="1"/>
</dbReference>
<comment type="caution">
    <text evidence="3">The sequence shown here is derived from an EMBL/GenBank/DDBJ whole genome shotgun (WGS) entry which is preliminary data.</text>
</comment>
<dbReference type="EMBL" id="JAUFPN010000012">
    <property type="protein sequence ID" value="MDN3563053.1"/>
    <property type="molecule type" value="Genomic_DNA"/>
</dbReference>
<dbReference type="PIRSF" id="PIRSF017082">
    <property type="entry name" value="YflP"/>
    <property type="match status" value="1"/>
</dbReference>
<evidence type="ECO:0000256" key="1">
    <source>
        <dbReference type="ARBA" id="ARBA00006987"/>
    </source>
</evidence>
<sequence>MRLDRRSLLAAPLGLAAPAARAAGPGAWPDRPIRIIVTFPAGTQTDILTRLYSVPLAQKLGQPIIVDNRGGAQGVIGIRAALAAPADGHTLLMIGVSTGASAPHMIKDLPYDPLRDLVPIGMVADAPYLLICDPRLPVRSAAELIAHAKARPGALSFGHGAPSRHVAGALLAKLAGIEALEVAYRGQPEATNDCAAGRISFTIGDLGEALAQAREGRVRALAVTTAARSPLAPEIPALSETLPGYNLSVWFLLGAAAGVPEPVIARINAALTEVMAEPGLRQQLAVQGLDIRSMPPETLRGFMASEVENWGRIIRLLDLQPT</sequence>
<dbReference type="InterPro" id="IPR005064">
    <property type="entry name" value="BUG"/>
</dbReference>
<gene>
    <name evidence="3" type="ORF">QWZ14_01505</name>
</gene>
<dbReference type="Gene3D" id="3.40.190.150">
    <property type="entry name" value="Bordetella uptake gene, domain 1"/>
    <property type="match status" value="1"/>
</dbReference>
<organism evidence="3 4">
    <name type="scientific">Paeniroseomonas aquatica</name>
    <dbReference type="NCBI Taxonomy" id="373043"/>
    <lineage>
        <taxon>Bacteria</taxon>
        <taxon>Pseudomonadati</taxon>
        <taxon>Pseudomonadota</taxon>
        <taxon>Alphaproteobacteria</taxon>
        <taxon>Acetobacterales</taxon>
        <taxon>Acetobacteraceae</taxon>
        <taxon>Paeniroseomonas</taxon>
    </lineage>
</organism>
<dbReference type="PANTHER" id="PTHR42928">
    <property type="entry name" value="TRICARBOXYLATE-BINDING PROTEIN"/>
    <property type="match status" value="1"/>
</dbReference>
<comment type="similarity">
    <text evidence="1">Belongs to the UPF0065 (bug) family.</text>
</comment>
<feature type="chain" id="PRO_5047217411" evidence="2">
    <location>
        <begin position="23"/>
        <end position="322"/>
    </location>
</feature>
<feature type="signal peptide" evidence="2">
    <location>
        <begin position="1"/>
        <end position="22"/>
    </location>
</feature>
<reference evidence="4" key="1">
    <citation type="journal article" date="2019" name="Int. J. Syst. Evol. Microbiol.">
        <title>The Global Catalogue of Microorganisms (GCM) 10K type strain sequencing project: providing services to taxonomists for standard genome sequencing and annotation.</title>
        <authorList>
            <consortium name="The Broad Institute Genomics Platform"/>
            <consortium name="The Broad Institute Genome Sequencing Center for Infectious Disease"/>
            <person name="Wu L."/>
            <person name="Ma J."/>
        </authorList>
    </citation>
    <scope>NUCLEOTIDE SEQUENCE [LARGE SCALE GENOMIC DNA]</scope>
    <source>
        <strain evidence="4">CECT 7131</strain>
    </source>
</reference>
<dbReference type="SUPFAM" id="SSF53850">
    <property type="entry name" value="Periplasmic binding protein-like II"/>
    <property type="match status" value="1"/>
</dbReference>
<protein>
    <submittedName>
        <fullName evidence="3">Tripartite tricarboxylate transporter substrate binding protein</fullName>
    </submittedName>
</protein>
<proteinExistence type="inferred from homology"/>
<keyword evidence="4" id="KW-1185">Reference proteome</keyword>
<evidence type="ECO:0000313" key="4">
    <source>
        <dbReference type="Proteomes" id="UP001529369"/>
    </source>
</evidence>